<comment type="caution">
    <text evidence="3">The sequence shown here is derived from an EMBL/GenBank/DDBJ whole genome shotgun (WGS) entry which is preliminary data.</text>
</comment>
<dbReference type="InterPro" id="IPR006311">
    <property type="entry name" value="TAT_signal"/>
</dbReference>
<dbReference type="InterPro" id="IPR037401">
    <property type="entry name" value="SnoaL-like"/>
</dbReference>
<dbReference type="PANTHER" id="PTHR38436:SF1">
    <property type="entry name" value="ESTER CYCLASE"/>
    <property type="match status" value="1"/>
</dbReference>
<evidence type="ECO:0000256" key="1">
    <source>
        <dbReference type="SAM" id="SignalP"/>
    </source>
</evidence>
<dbReference type="Gene3D" id="3.10.450.50">
    <property type="match status" value="2"/>
</dbReference>
<dbReference type="OrthoDB" id="129343at2"/>
<gene>
    <name evidence="3" type="ORF">FAB82_07760</name>
</gene>
<dbReference type="PROSITE" id="PS51318">
    <property type="entry name" value="TAT"/>
    <property type="match status" value="1"/>
</dbReference>
<proteinExistence type="predicted"/>
<keyword evidence="1" id="KW-0732">Signal</keyword>
<feature type="domain" description="SnoaL-like" evidence="2">
    <location>
        <begin position="201"/>
        <end position="297"/>
    </location>
</feature>
<dbReference type="EMBL" id="STGY01000029">
    <property type="protein sequence ID" value="THV42128.1"/>
    <property type="molecule type" value="Genomic_DNA"/>
</dbReference>
<organism evidence="3 4">
    <name type="scientific">Glycomyces buryatensis</name>
    <dbReference type="NCBI Taxonomy" id="2570927"/>
    <lineage>
        <taxon>Bacteria</taxon>
        <taxon>Bacillati</taxon>
        <taxon>Actinomycetota</taxon>
        <taxon>Actinomycetes</taxon>
        <taxon>Glycomycetales</taxon>
        <taxon>Glycomycetaceae</taxon>
        <taxon>Glycomyces</taxon>
    </lineage>
</organism>
<evidence type="ECO:0000313" key="3">
    <source>
        <dbReference type="EMBL" id="THV42128.1"/>
    </source>
</evidence>
<dbReference type="GO" id="GO:0030638">
    <property type="term" value="P:polyketide metabolic process"/>
    <property type="evidence" value="ECO:0007669"/>
    <property type="project" value="InterPro"/>
</dbReference>
<dbReference type="Pfam" id="PF12680">
    <property type="entry name" value="SnoaL_2"/>
    <property type="match status" value="2"/>
</dbReference>
<sequence>MKLKKRARRLLVATAAATALAATSLAAISAASAFPASDDAAGATAASAEHGGAYQEAYQKYVAVEVLEGVFERGDTDVVDRYVWDDYIQHNPVATDGAETLKNLGVELAEQFPDAEYDVQRVLSEDDLVVVHSNVKMTPDTLGMAVVDIFRFDGQRIREHWDSGQNVPEEDSVSGNDMFSQVTPVKWWPSPEAEESSREVVTAYVEGLSEQDVTVVDEFVADDYVQHNPNFPNGAEELKSGLADFFEQNPESSYDVKRVITDGEFVAVHAHLKNNPDDLGMAVVDLYLVRDGQIREHWDTLQPVPAESANDNTMF</sequence>
<feature type="chain" id="PRO_5038905616" evidence="1">
    <location>
        <begin position="22"/>
        <end position="315"/>
    </location>
</feature>
<dbReference type="Proteomes" id="UP000308760">
    <property type="component" value="Unassembled WGS sequence"/>
</dbReference>
<dbReference type="PANTHER" id="PTHR38436">
    <property type="entry name" value="POLYKETIDE CYCLASE SNOAL-LIKE DOMAIN"/>
    <property type="match status" value="1"/>
</dbReference>
<reference evidence="3 4" key="2">
    <citation type="submission" date="2019-05" db="EMBL/GenBank/DDBJ databases">
        <title>Glycomyces buryatensis sp. nov.</title>
        <authorList>
            <person name="Nikitina E."/>
        </authorList>
    </citation>
    <scope>NUCLEOTIDE SEQUENCE [LARGE SCALE GENOMIC DNA]</scope>
    <source>
        <strain evidence="3 4">18</strain>
    </source>
</reference>
<dbReference type="InterPro" id="IPR032710">
    <property type="entry name" value="NTF2-like_dom_sf"/>
</dbReference>
<accession>A0A4S8QCN7</accession>
<evidence type="ECO:0000259" key="2">
    <source>
        <dbReference type="Pfam" id="PF12680"/>
    </source>
</evidence>
<reference evidence="4" key="1">
    <citation type="submission" date="2019-04" db="EMBL/GenBank/DDBJ databases">
        <title>Nocardioides xinjiangensis sp. nov.</title>
        <authorList>
            <person name="Liu S."/>
        </authorList>
    </citation>
    <scope>NUCLEOTIDE SEQUENCE [LARGE SCALE GENOMIC DNA]</scope>
    <source>
        <strain evidence="4">18</strain>
    </source>
</reference>
<feature type="signal peptide" evidence="1">
    <location>
        <begin position="1"/>
        <end position="21"/>
    </location>
</feature>
<keyword evidence="4" id="KW-1185">Reference proteome</keyword>
<protein>
    <submittedName>
        <fullName evidence="3">SnoaL-like polyketide cyclase</fullName>
    </submittedName>
</protein>
<dbReference type="InterPro" id="IPR009959">
    <property type="entry name" value="Cyclase_SnoaL-like"/>
</dbReference>
<dbReference type="SUPFAM" id="SSF54427">
    <property type="entry name" value="NTF2-like"/>
    <property type="match status" value="2"/>
</dbReference>
<evidence type="ECO:0000313" key="4">
    <source>
        <dbReference type="Proteomes" id="UP000308760"/>
    </source>
</evidence>
<dbReference type="AlphaFoldDB" id="A0A4S8QCN7"/>
<feature type="domain" description="SnoaL-like" evidence="2">
    <location>
        <begin position="68"/>
        <end position="160"/>
    </location>
</feature>
<dbReference type="RefSeq" id="WP_136533973.1">
    <property type="nucleotide sequence ID" value="NZ_STGY01000029.1"/>
</dbReference>
<name>A0A4S8QCN7_9ACTN</name>